<dbReference type="CDD" id="cd10322">
    <property type="entry name" value="SLC5sbd"/>
    <property type="match status" value="1"/>
</dbReference>
<feature type="transmembrane region" description="Helical" evidence="8">
    <location>
        <begin position="229"/>
        <end position="252"/>
    </location>
</feature>
<dbReference type="PANTHER" id="PTHR48086">
    <property type="entry name" value="SODIUM/PROLINE SYMPORTER-RELATED"/>
    <property type="match status" value="1"/>
</dbReference>
<evidence type="ECO:0000313" key="9">
    <source>
        <dbReference type="EMBL" id="KHK98059.1"/>
    </source>
</evidence>
<name>A0A0B2A3I2_9MICO</name>
<dbReference type="STRING" id="1348253.LK09_09460"/>
<evidence type="ECO:0000256" key="8">
    <source>
        <dbReference type="SAM" id="Phobius"/>
    </source>
</evidence>
<keyword evidence="5 8" id="KW-1133">Transmembrane helix</keyword>
<protein>
    <submittedName>
        <fullName evidence="9">Sodium:solute symporter</fullName>
    </submittedName>
</protein>
<feature type="transmembrane region" description="Helical" evidence="8">
    <location>
        <begin position="154"/>
        <end position="173"/>
    </location>
</feature>
<feature type="transmembrane region" description="Helical" evidence="8">
    <location>
        <begin position="381"/>
        <end position="401"/>
    </location>
</feature>
<evidence type="ECO:0000256" key="4">
    <source>
        <dbReference type="ARBA" id="ARBA00022692"/>
    </source>
</evidence>
<proteinExistence type="inferred from homology"/>
<gene>
    <name evidence="9" type="ORF">LK09_09460</name>
</gene>
<keyword evidence="3" id="KW-0813">Transport</keyword>
<organism evidence="9 10">
    <name type="scientific">Microbacterium mangrovi</name>
    <dbReference type="NCBI Taxonomy" id="1348253"/>
    <lineage>
        <taxon>Bacteria</taxon>
        <taxon>Bacillati</taxon>
        <taxon>Actinomycetota</taxon>
        <taxon>Actinomycetes</taxon>
        <taxon>Micrococcales</taxon>
        <taxon>Microbacteriaceae</taxon>
        <taxon>Microbacterium</taxon>
    </lineage>
</organism>
<dbReference type="InterPro" id="IPR038377">
    <property type="entry name" value="Na/Glc_symporter_sf"/>
</dbReference>
<dbReference type="PROSITE" id="PS50283">
    <property type="entry name" value="NA_SOLUT_SYMP_3"/>
    <property type="match status" value="1"/>
</dbReference>
<dbReference type="InterPro" id="IPR001734">
    <property type="entry name" value="Na/solute_symporter"/>
</dbReference>
<feature type="transmembrane region" description="Helical" evidence="8">
    <location>
        <begin position="116"/>
        <end position="134"/>
    </location>
</feature>
<dbReference type="GO" id="GO:0005886">
    <property type="term" value="C:plasma membrane"/>
    <property type="evidence" value="ECO:0007669"/>
    <property type="project" value="TreeGrafter"/>
</dbReference>
<comment type="caution">
    <text evidence="9">The sequence shown here is derived from an EMBL/GenBank/DDBJ whole genome shotgun (WGS) entry which is preliminary data.</text>
</comment>
<accession>A0A0B2A3I2</accession>
<dbReference type="AlphaFoldDB" id="A0A0B2A3I2"/>
<feature type="transmembrane region" description="Helical" evidence="8">
    <location>
        <begin position="355"/>
        <end position="375"/>
    </location>
</feature>
<feature type="transmembrane region" description="Helical" evidence="8">
    <location>
        <begin position="273"/>
        <end position="293"/>
    </location>
</feature>
<evidence type="ECO:0000256" key="6">
    <source>
        <dbReference type="ARBA" id="ARBA00023136"/>
    </source>
</evidence>
<dbReference type="EMBL" id="JTDK01000007">
    <property type="protein sequence ID" value="KHK98059.1"/>
    <property type="molecule type" value="Genomic_DNA"/>
</dbReference>
<feature type="transmembrane region" description="Helical" evidence="8">
    <location>
        <begin position="442"/>
        <end position="460"/>
    </location>
</feature>
<evidence type="ECO:0000313" key="10">
    <source>
        <dbReference type="Proteomes" id="UP000031030"/>
    </source>
</evidence>
<evidence type="ECO:0000256" key="3">
    <source>
        <dbReference type="ARBA" id="ARBA00022448"/>
    </source>
</evidence>
<dbReference type="GO" id="GO:0022857">
    <property type="term" value="F:transmembrane transporter activity"/>
    <property type="evidence" value="ECO:0007669"/>
    <property type="project" value="InterPro"/>
</dbReference>
<evidence type="ECO:0000256" key="2">
    <source>
        <dbReference type="ARBA" id="ARBA00006434"/>
    </source>
</evidence>
<keyword evidence="4 8" id="KW-0812">Transmembrane</keyword>
<sequence>MTVIIICGIILIGALGMLGGRRREKGMSGWLVAGRKLPTWTSWFLQAGESLTTFSFLGLAGLGFVGGVSGAYAVGYLTACLCIQYFVAPRIRNIAASRGYLTMADFFRDRYRSRPLSIIIAVVGALFLIPYLELQLTGLGLIVQLATGSQTARGLSMVLASALVVVFVIMGGIRGIARVSIFKDFGMLIALAIVTVGVVGFAGGFPEVFAAVAKADDALLTTHAPGFDAIWWVSAVAITTIGAGFQTFPHLWPPMLAAKSGQVLRSNIKWLAVYQLLLFMPITVGMVAVLFIPSSTVPNQVLFTAAQHALPEWLVAVVAVFGAAAAMVPAAAISMGIGSLVANNVTYRLPERGRFVVTRVTIIVAMVLALALGIVKSDIGALLLLTYGGLAQMAPAVAAGLPRRVRLSTVAVASGIVAGVLFVAVTTFVPAAGLALGSWDNGLVGLAINVVVLGIVEAVVRMRRGSTPEFDTADIPAEEVEV</sequence>
<dbReference type="Proteomes" id="UP000031030">
    <property type="component" value="Unassembled WGS sequence"/>
</dbReference>
<evidence type="ECO:0000256" key="1">
    <source>
        <dbReference type="ARBA" id="ARBA00004141"/>
    </source>
</evidence>
<feature type="transmembrane region" description="Helical" evidence="8">
    <location>
        <begin position="185"/>
        <end position="209"/>
    </location>
</feature>
<feature type="transmembrane region" description="Helical" evidence="8">
    <location>
        <begin position="413"/>
        <end position="436"/>
    </location>
</feature>
<feature type="transmembrane region" description="Helical" evidence="8">
    <location>
        <begin position="313"/>
        <end position="343"/>
    </location>
</feature>
<dbReference type="Gene3D" id="1.20.1730.10">
    <property type="entry name" value="Sodium/glucose cotransporter"/>
    <property type="match status" value="1"/>
</dbReference>
<evidence type="ECO:0000256" key="5">
    <source>
        <dbReference type="ARBA" id="ARBA00022989"/>
    </source>
</evidence>
<evidence type="ECO:0000256" key="7">
    <source>
        <dbReference type="RuleBase" id="RU362091"/>
    </source>
</evidence>
<dbReference type="InterPro" id="IPR050277">
    <property type="entry name" value="Sodium:Solute_Symporter"/>
</dbReference>
<reference evidence="9 10" key="1">
    <citation type="submission" date="2014-11" db="EMBL/GenBank/DDBJ databases">
        <title>Genome sequence of Microbacterium mangrovi MUSC 115(T).</title>
        <authorList>
            <person name="Lee L.-H."/>
        </authorList>
    </citation>
    <scope>NUCLEOTIDE SEQUENCE [LARGE SCALE GENOMIC DNA]</scope>
    <source>
        <strain evidence="9 10">MUSC 115</strain>
    </source>
</reference>
<keyword evidence="10" id="KW-1185">Reference proteome</keyword>
<keyword evidence="6 8" id="KW-0472">Membrane</keyword>
<comment type="similarity">
    <text evidence="2 7">Belongs to the sodium:solute symporter (SSF) (TC 2.A.21) family.</text>
</comment>
<comment type="subcellular location">
    <subcellularLocation>
        <location evidence="1">Membrane</location>
        <topology evidence="1">Multi-pass membrane protein</topology>
    </subcellularLocation>
</comment>
<dbReference type="Pfam" id="PF00474">
    <property type="entry name" value="SSF"/>
    <property type="match status" value="1"/>
</dbReference>
<feature type="transmembrane region" description="Helical" evidence="8">
    <location>
        <begin position="59"/>
        <end position="88"/>
    </location>
</feature>